<evidence type="ECO:0000256" key="10">
    <source>
        <dbReference type="SAM" id="Phobius"/>
    </source>
</evidence>
<evidence type="ECO:0000313" key="12">
    <source>
        <dbReference type="Proteomes" id="UP001595630"/>
    </source>
</evidence>
<evidence type="ECO:0000256" key="7">
    <source>
        <dbReference type="ARBA" id="ARBA00022927"/>
    </source>
</evidence>
<accession>A0ABV7T740</accession>
<keyword evidence="9 10" id="KW-0472">Membrane</keyword>
<proteinExistence type="inferred from homology"/>
<evidence type="ECO:0000256" key="9">
    <source>
        <dbReference type="ARBA" id="ARBA00023136"/>
    </source>
</evidence>
<evidence type="ECO:0000256" key="4">
    <source>
        <dbReference type="ARBA" id="ARBA00022475"/>
    </source>
</evidence>
<comment type="similarity">
    <text evidence="2">Belongs to the GSP M family.</text>
</comment>
<dbReference type="Proteomes" id="UP001595630">
    <property type="component" value="Unassembled WGS sequence"/>
</dbReference>
<keyword evidence="12" id="KW-1185">Reference proteome</keyword>
<organism evidence="11 12">
    <name type="scientific">Stutzerimonas tarimensis</name>
    <dbReference type="NCBI Taxonomy" id="1507735"/>
    <lineage>
        <taxon>Bacteria</taxon>
        <taxon>Pseudomonadati</taxon>
        <taxon>Pseudomonadota</taxon>
        <taxon>Gammaproteobacteria</taxon>
        <taxon>Pseudomonadales</taxon>
        <taxon>Pseudomonadaceae</taxon>
        <taxon>Stutzerimonas</taxon>
    </lineage>
</organism>
<keyword evidence="3" id="KW-0813">Transport</keyword>
<comment type="subcellular location">
    <subcellularLocation>
        <location evidence="1">Cell inner membrane</location>
        <topology evidence="1">Single-pass membrane protein</topology>
    </subcellularLocation>
</comment>
<keyword evidence="5" id="KW-0997">Cell inner membrane</keyword>
<protein>
    <submittedName>
        <fullName evidence="11">Type II secretion system protein M</fullName>
    </submittedName>
</protein>
<comment type="caution">
    <text evidence="11">The sequence shown here is derived from an EMBL/GenBank/DDBJ whole genome shotgun (WGS) entry which is preliminary data.</text>
</comment>
<evidence type="ECO:0000256" key="2">
    <source>
        <dbReference type="ARBA" id="ARBA00010637"/>
    </source>
</evidence>
<dbReference type="RefSeq" id="WP_386364298.1">
    <property type="nucleotide sequence ID" value="NZ_JBHRXZ010000022.1"/>
</dbReference>
<feature type="transmembrane region" description="Helical" evidence="10">
    <location>
        <begin position="26"/>
        <end position="45"/>
    </location>
</feature>
<sequence length="167" mass="18400">MQRLTGGLARSPLWHRWQGLSPRDRMALLALGAFVGLVVLYLAIWQPAQRSLEEARGYYAQQRDLYHYIEQNTELARQMSRVSRPTLAPDQLQGLVTATALQHGLTVESFDSARNGGLTVSLPEASSAALLDWIATLQAQGVRLDEASLQRVEDGVVTSNLTLRTGS</sequence>
<dbReference type="EMBL" id="JBHRXZ010000022">
    <property type="protein sequence ID" value="MFC3608077.1"/>
    <property type="molecule type" value="Genomic_DNA"/>
</dbReference>
<evidence type="ECO:0000256" key="1">
    <source>
        <dbReference type="ARBA" id="ARBA00004377"/>
    </source>
</evidence>
<evidence type="ECO:0000256" key="6">
    <source>
        <dbReference type="ARBA" id="ARBA00022692"/>
    </source>
</evidence>
<dbReference type="InterPro" id="IPR023229">
    <property type="entry name" value="T2SS_M_periplasmic_sf"/>
</dbReference>
<evidence type="ECO:0000313" key="11">
    <source>
        <dbReference type="EMBL" id="MFC3608077.1"/>
    </source>
</evidence>
<keyword evidence="6 10" id="KW-0812">Transmembrane</keyword>
<keyword evidence="8 10" id="KW-1133">Transmembrane helix</keyword>
<evidence type="ECO:0000256" key="3">
    <source>
        <dbReference type="ARBA" id="ARBA00022448"/>
    </source>
</evidence>
<evidence type="ECO:0000256" key="8">
    <source>
        <dbReference type="ARBA" id="ARBA00022989"/>
    </source>
</evidence>
<name>A0ABV7T740_9GAMM</name>
<dbReference type="SUPFAM" id="SSF103054">
    <property type="entry name" value="General secretion pathway protein M, EpsM"/>
    <property type="match status" value="1"/>
</dbReference>
<evidence type="ECO:0000256" key="5">
    <source>
        <dbReference type="ARBA" id="ARBA00022519"/>
    </source>
</evidence>
<keyword evidence="7" id="KW-0653">Protein transport</keyword>
<reference evidence="12" key="1">
    <citation type="journal article" date="2019" name="Int. J. Syst. Evol. Microbiol.">
        <title>The Global Catalogue of Microorganisms (GCM) 10K type strain sequencing project: providing services to taxonomists for standard genome sequencing and annotation.</title>
        <authorList>
            <consortium name="The Broad Institute Genomics Platform"/>
            <consortium name="The Broad Institute Genome Sequencing Center for Infectious Disease"/>
            <person name="Wu L."/>
            <person name="Ma J."/>
        </authorList>
    </citation>
    <scope>NUCLEOTIDE SEQUENCE [LARGE SCALE GENOMIC DNA]</scope>
    <source>
        <strain evidence="12">KCTC 42447</strain>
    </source>
</reference>
<dbReference type="Pfam" id="PF04612">
    <property type="entry name" value="T2SSM"/>
    <property type="match status" value="1"/>
</dbReference>
<dbReference type="Gene3D" id="3.30.1360.100">
    <property type="entry name" value="General secretion pathway protein M, EpsM"/>
    <property type="match status" value="1"/>
</dbReference>
<keyword evidence="4" id="KW-1003">Cell membrane</keyword>
<dbReference type="InterPro" id="IPR007690">
    <property type="entry name" value="T2SS_GspM"/>
</dbReference>
<gene>
    <name evidence="11" type="ORF">ACFOMF_09840</name>
</gene>